<keyword evidence="1 3" id="KW-0193">Cuticle</keyword>
<evidence type="ECO:0000256" key="2">
    <source>
        <dbReference type="ARBA" id="ARBA00022729"/>
    </source>
</evidence>
<accession>A0A8S3WHU6</accession>
<dbReference type="EMBL" id="CAJQZP010000419">
    <property type="protein sequence ID" value="CAG4960882.1"/>
    <property type="molecule type" value="Genomic_DNA"/>
</dbReference>
<dbReference type="GO" id="GO:0042302">
    <property type="term" value="F:structural constituent of cuticle"/>
    <property type="evidence" value="ECO:0007669"/>
    <property type="project" value="UniProtKB-UniRule"/>
</dbReference>
<gene>
    <name evidence="5" type="ORF">PAPOLLO_LOCUS6452</name>
</gene>
<keyword evidence="2" id="KW-0732">Signal</keyword>
<comment type="caution">
    <text evidence="5">The sequence shown here is derived from an EMBL/GenBank/DDBJ whole genome shotgun (WGS) entry which is preliminary data.</text>
</comment>
<dbReference type="OrthoDB" id="6365837at2759"/>
<dbReference type="Proteomes" id="UP000691718">
    <property type="component" value="Unassembled WGS sequence"/>
</dbReference>
<evidence type="ECO:0000313" key="6">
    <source>
        <dbReference type="Proteomes" id="UP000691718"/>
    </source>
</evidence>
<organism evidence="5 6">
    <name type="scientific">Parnassius apollo</name>
    <name type="common">Apollo butterfly</name>
    <name type="synonym">Papilio apollo</name>
    <dbReference type="NCBI Taxonomy" id="110799"/>
    <lineage>
        <taxon>Eukaryota</taxon>
        <taxon>Metazoa</taxon>
        <taxon>Ecdysozoa</taxon>
        <taxon>Arthropoda</taxon>
        <taxon>Hexapoda</taxon>
        <taxon>Insecta</taxon>
        <taxon>Pterygota</taxon>
        <taxon>Neoptera</taxon>
        <taxon>Endopterygota</taxon>
        <taxon>Lepidoptera</taxon>
        <taxon>Glossata</taxon>
        <taxon>Ditrysia</taxon>
        <taxon>Papilionoidea</taxon>
        <taxon>Papilionidae</taxon>
        <taxon>Parnassiinae</taxon>
        <taxon>Parnassini</taxon>
        <taxon>Parnassius</taxon>
        <taxon>Parnassius</taxon>
    </lineage>
</organism>
<dbReference type="InterPro" id="IPR051217">
    <property type="entry name" value="Insect_Cuticle_Struc_Prot"/>
</dbReference>
<dbReference type="GO" id="GO:0031012">
    <property type="term" value="C:extracellular matrix"/>
    <property type="evidence" value="ECO:0007669"/>
    <property type="project" value="TreeGrafter"/>
</dbReference>
<protein>
    <submittedName>
        <fullName evidence="5">(apollo) hypothetical protein</fullName>
    </submittedName>
</protein>
<dbReference type="Pfam" id="PF00379">
    <property type="entry name" value="Chitin_bind_4"/>
    <property type="match status" value="1"/>
</dbReference>
<dbReference type="PROSITE" id="PS51155">
    <property type="entry name" value="CHIT_BIND_RR_2"/>
    <property type="match status" value="1"/>
</dbReference>
<evidence type="ECO:0000313" key="5">
    <source>
        <dbReference type="EMBL" id="CAG4960882.1"/>
    </source>
</evidence>
<sequence>MQEIVLKVANKGLIVCAKDGPPYSKTSSKNYSMIFKIFGLVFLTASVYCEPPVQGYNYHTPSGFGPSNSYLPPRTDYSNPSNSYLPPSTHRSVSGPDYNGHDHSHGGDNEVPKSYEFGYSVKDSLSGNDYDRKETSDGHEVRGEYRVHLPDGRTQIVTYHADWQTGFHADVRYEGEARYPEPVNNYQQGYNYNAPADYSGSLMGFHGNAIHKPSTTYGPPRYN</sequence>
<reference evidence="5" key="1">
    <citation type="submission" date="2021-04" db="EMBL/GenBank/DDBJ databases">
        <authorList>
            <person name="Tunstrom K."/>
        </authorList>
    </citation>
    <scope>NUCLEOTIDE SEQUENCE</scope>
</reference>
<dbReference type="InterPro" id="IPR000618">
    <property type="entry name" value="Insect_cuticle"/>
</dbReference>
<evidence type="ECO:0000256" key="1">
    <source>
        <dbReference type="ARBA" id="ARBA00022460"/>
    </source>
</evidence>
<proteinExistence type="predicted"/>
<feature type="compositionally biased region" description="Low complexity" evidence="4">
    <location>
        <begin position="77"/>
        <end position="88"/>
    </location>
</feature>
<dbReference type="AlphaFoldDB" id="A0A8S3WHU6"/>
<evidence type="ECO:0000256" key="4">
    <source>
        <dbReference type="SAM" id="MobiDB-lite"/>
    </source>
</evidence>
<dbReference type="PANTHER" id="PTHR12236:SF79">
    <property type="entry name" value="CUTICULAR PROTEIN 50CB-RELATED"/>
    <property type="match status" value="1"/>
</dbReference>
<evidence type="ECO:0000256" key="3">
    <source>
        <dbReference type="PROSITE-ProRule" id="PRU00497"/>
    </source>
</evidence>
<name>A0A8S3WHU6_PARAO</name>
<dbReference type="PROSITE" id="PS00233">
    <property type="entry name" value="CHIT_BIND_RR_1"/>
    <property type="match status" value="1"/>
</dbReference>
<feature type="region of interest" description="Disordered" evidence="4">
    <location>
        <begin position="67"/>
        <end position="113"/>
    </location>
</feature>
<keyword evidence="6" id="KW-1185">Reference proteome</keyword>
<dbReference type="GO" id="GO:0005615">
    <property type="term" value="C:extracellular space"/>
    <property type="evidence" value="ECO:0007669"/>
    <property type="project" value="TreeGrafter"/>
</dbReference>
<dbReference type="InterPro" id="IPR031311">
    <property type="entry name" value="CHIT_BIND_RR_consensus"/>
</dbReference>
<feature type="compositionally biased region" description="Basic and acidic residues" evidence="4">
    <location>
        <begin position="99"/>
        <end position="113"/>
    </location>
</feature>
<dbReference type="PANTHER" id="PTHR12236">
    <property type="entry name" value="STRUCTURAL CONTITUENT OF CUTICLE"/>
    <property type="match status" value="1"/>
</dbReference>